<sequence length="107" mass="11877">MGVHQVQEVNVLETAAAPHLIRSEILIKRLLRPADRTCGVTAKMAASPRRHQTLADDPTAAPTQYRNYSCRGRAEGSSQSLGKSDKKTQRGSFFTGRRRQDDKAVTR</sequence>
<keyword evidence="3" id="KW-1185">Reference proteome</keyword>
<organism evidence="2 3">
    <name type="scientific">Engystomops pustulosus</name>
    <name type="common">Tungara frog</name>
    <name type="synonym">Physalaemus pustulosus</name>
    <dbReference type="NCBI Taxonomy" id="76066"/>
    <lineage>
        <taxon>Eukaryota</taxon>
        <taxon>Metazoa</taxon>
        <taxon>Chordata</taxon>
        <taxon>Craniata</taxon>
        <taxon>Vertebrata</taxon>
        <taxon>Euteleostomi</taxon>
        <taxon>Amphibia</taxon>
        <taxon>Batrachia</taxon>
        <taxon>Anura</taxon>
        <taxon>Neobatrachia</taxon>
        <taxon>Hyloidea</taxon>
        <taxon>Leptodactylidae</taxon>
        <taxon>Leiuperinae</taxon>
        <taxon>Engystomops</taxon>
    </lineage>
</organism>
<gene>
    <name evidence="2" type="ORF">GDO81_020932</name>
</gene>
<feature type="region of interest" description="Disordered" evidence="1">
    <location>
        <begin position="42"/>
        <end position="107"/>
    </location>
</feature>
<reference evidence="2" key="1">
    <citation type="thesis" date="2020" institute="ProQuest LLC" country="789 East Eisenhower Parkway, Ann Arbor, MI, USA">
        <title>Comparative Genomics and Chromosome Evolution.</title>
        <authorList>
            <person name="Mudd A.B."/>
        </authorList>
    </citation>
    <scope>NUCLEOTIDE SEQUENCE</scope>
    <source>
        <strain evidence="2">237g6f4</strain>
        <tissue evidence="2">Blood</tissue>
    </source>
</reference>
<accession>A0AAV6YZK0</accession>
<proteinExistence type="predicted"/>
<evidence type="ECO:0000313" key="2">
    <source>
        <dbReference type="EMBL" id="KAG8539423.1"/>
    </source>
</evidence>
<evidence type="ECO:0000256" key="1">
    <source>
        <dbReference type="SAM" id="MobiDB-lite"/>
    </source>
</evidence>
<comment type="caution">
    <text evidence="2">The sequence shown here is derived from an EMBL/GenBank/DDBJ whole genome shotgun (WGS) entry which is preliminary data.</text>
</comment>
<evidence type="ECO:0000313" key="3">
    <source>
        <dbReference type="Proteomes" id="UP000824782"/>
    </source>
</evidence>
<name>A0AAV6YZK0_ENGPU</name>
<dbReference type="EMBL" id="WNYA01014744">
    <property type="protein sequence ID" value="KAG8539423.1"/>
    <property type="molecule type" value="Genomic_DNA"/>
</dbReference>
<dbReference type="AlphaFoldDB" id="A0AAV6YZK0"/>
<protein>
    <submittedName>
        <fullName evidence="2">Uncharacterized protein</fullName>
    </submittedName>
</protein>
<dbReference type="Proteomes" id="UP000824782">
    <property type="component" value="Unassembled WGS sequence"/>
</dbReference>
<feature type="compositionally biased region" description="Basic and acidic residues" evidence="1">
    <location>
        <begin position="98"/>
        <end position="107"/>
    </location>
</feature>